<feature type="non-terminal residue" evidence="1">
    <location>
        <position position="39"/>
    </location>
</feature>
<sequence length="39" mass="4019">MQFIPSPAMVFDGSLNLDPLVSGKPPEETTVVVAMSGGV</sequence>
<dbReference type="AlphaFoldDB" id="A0A643CKQ9"/>
<comment type="caution">
    <text evidence="1">The sequence shown here is derived from an EMBL/GenBank/DDBJ whole genome shotgun (WGS) entry which is preliminary data.</text>
</comment>
<accession>A0A643CKQ9</accession>
<protein>
    <submittedName>
        <fullName evidence="1">tRNA 2-thiouridine(34) synthase MnmA</fullName>
    </submittedName>
</protein>
<dbReference type="EMBL" id="VTCY01000012">
    <property type="protein sequence ID" value="KAB0451586.1"/>
    <property type="molecule type" value="Genomic_DNA"/>
</dbReference>
<reference evidence="1" key="1">
    <citation type="submission" date="2019-08" db="EMBL/GenBank/DDBJ databases">
        <authorList>
            <person name="Amaro Estrada I."/>
            <person name="Quiroz Castaneda R.E."/>
            <person name="Martinez Ocampo F."/>
            <person name="Rodriguez Camarillo S.D."/>
        </authorList>
    </citation>
    <scope>NUCLEOTIDE SEQUENCE</scope>
    <source>
        <strain evidence="1">MEX-30-184-02</strain>
    </source>
</reference>
<proteinExistence type="predicted"/>
<name>A0A643CKQ9_ANAMA</name>
<evidence type="ECO:0000313" key="1">
    <source>
        <dbReference type="EMBL" id="KAB0451586.1"/>
    </source>
</evidence>
<gene>
    <name evidence="1" type="ORF">FY207_03915</name>
</gene>
<organism evidence="1">
    <name type="scientific">Anaplasma marginale</name>
    <dbReference type="NCBI Taxonomy" id="770"/>
    <lineage>
        <taxon>Bacteria</taxon>
        <taxon>Pseudomonadati</taxon>
        <taxon>Pseudomonadota</taxon>
        <taxon>Alphaproteobacteria</taxon>
        <taxon>Rickettsiales</taxon>
        <taxon>Anaplasmataceae</taxon>
        <taxon>Anaplasma</taxon>
    </lineage>
</organism>